<feature type="binding site" evidence="11">
    <location>
        <position position="131"/>
    </location>
    <ligand>
        <name>L-histidine</name>
        <dbReference type="ChEBI" id="CHEBI:57595"/>
    </ligand>
</feature>
<dbReference type="PANTHER" id="PTHR43707:SF1">
    <property type="entry name" value="HISTIDINE--TRNA LIGASE, MITOCHONDRIAL-RELATED"/>
    <property type="match status" value="1"/>
</dbReference>
<dbReference type="CDD" id="cd00859">
    <property type="entry name" value="HisRS_anticodon"/>
    <property type="match status" value="1"/>
</dbReference>
<evidence type="ECO:0000256" key="6">
    <source>
        <dbReference type="ARBA" id="ARBA00022840"/>
    </source>
</evidence>
<evidence type="ECO:0000256" key="3">
    <source>
        <dbReference type="ARBA" id="ARBA00022490"/>
    </source>
</evidence>
<dbReference type="InterPro" id="IPR004154">
    <property type="entry name" value="Anticodon-bd"/>
</dbReference>
<comment type="subunit">
    <text evidence="2 10">Homodimer.</text>
</comment>
<feature type="binding site" evidence="11">
    <location>
        <begin position="263"/>
        <end position="264"/>
    </location>
    <ligand>
        <name>L-histidine</name>
        <dbReference type="ChEBI" id="CHEBI:57595"/>
    </ligand>
</feature>
<dbReference type="Gene3D" id="3.40.50.800">
    <property type="entry name" value="Anticodon-binding domain"/>
    <property type="match status" value="1"/>
</dbReference>
<dbReference type="GO" id="GO:0004821">
    <property type="term" value="F:histidine-tRNA ligase activity"/>
    <property type="evidence" value="ECO:0007669"/>
    <property type="project" value="UniProtKB-UniRule"/>
</dbReference>
<evidence type="ECO:0000313" key="14">
    <source>
        <dbReference type="Proteomes" id="UP000557688"/>
    </source>
</evidence>
<dbReference type="InterPro" id="IPR004516">
    <property type="entry name" value="HisRS/HisZ"/>
</dbReference>
<name>A0A839V067_9PROT</name>
<evidence type="ECO:0000256" key="7">
    <source>
        <dbReference type="ARBA" id="ARBA00022917"/>
    </source>
</evidence>
<dbReference type="InterPro" id="IPR006195">
    <property type="entry name" value="aa-tRNA-synth_II"/>
</dbReference>
<evidence type="ECO:0000256" key="10">
    <source>
        <dbReference type="HAMAP-Rule" id="MF_00127"/>
    </source>
</evidence>
<evidence type="ECO:0000256" key="2">
    <source>
        <dbReference type="ARBA" id="ARBA00011738"/>
    </source>
</evidence>
<dbReference type="InterPro" id="IPR033656">
    <property type="entry name" value="HisRS_anticodon"/>
</dbReference>
<reference evidence="13 14" key="1">
    <citation type="submission" date="2020-08" db="EMBL/GenBank/DDBJ databases">
        <title>Genomic Encyclopedia of Type Strains, Phase III (KMG-III): the genomes of soil and plant-associated and newly described type strains.</title>
        <authorList>
            <person name="Whitman W."/>
        </authorList>
    </citation>
    <scope>NUCLEOTIDE SEQUENCE [LARGE SCALE GENOMIC DNA]</scope>
    <source>
        <strain evidence="13 14">CECT 8088</strain>
    </source>
</reference>
<keyword evidence="6 10" id="KW-0067">ATP-binding</keyword>
<comment type="caution">
    <text evidence="13">The sequence shown here is derived from an EMBL/GenBank/DDBJ whole genome shotgun (WGS) entry which is preliminary data.</text>
</comment>
<dbReference type="GO" id="GO:0006427">
    <property type="term" value="P:histidyl-tRNA aminoacylation"/>
    <property type="evidence" value="ECO:0007669"/>
    <property type="project" value="UniProtKB-UniRule"/>
</dbReference>
<comment type="similarity">
    <text evidence="1 10">Belongs to the class-II aminoacyl-tRNA synthetase family.</text>
</comment>
<dbReference type="Proteomes" id="UP000557688">
    <property type="component" value="Unassembled WGS sequence"/>
</dbReference>
<evidence type="ECO:0000256" key="4">
    <source>
        <dbReference type="ARBA" id="ARBA00022598"/>
    </source>
</evidence>
<dbReference type="EMBL" id="JACHXV010000002">
    <property type="protein sequence ID" value="MBB3172939.1"/>
    <property type="molecule type" value="Genomic_DNA"/>
</dbReference>
<dbReference type="SUPFAM" id="SSF52954">
    <property type="entry name" value="Class II aaRS ABD-related"/>
    <property type="match status" value="1"/>
</dbReference>
<proteinExistence type="inferred from homology"/>
<dbReference type="CDD" id="cd00773">
    <property type="entry name" value="HisRS-like_core"/>
    <property type="match status" value="1"/>
</dbReference>
<keyword evidence="8 10" id="KW-0030">Aminoacyl-tRNA synthetase</keyword>
<dbReference type="PANTHER" id="PTHR43707">
    <property type="entry name" value="HISTIDYL-TRNA SYNTHETASE"/>
    <property type="match status" value="1"/>
</dbReference>
<dbReference type="PIRSF" id="PIRSF001549">
    <property type="entry name" value="His-tRNA_synth"/>
    <property type="match status" value="1"/>
</dbReference>
<evidence type="ECO:0000256" key="9">
    <source>
        <dbReference type="ARBA" id="ARBA00047639"/>
    </source>
</evidence>
<feature type="binding site" evidence="11">
    <location>
        <begin position="83"/>
        <end position="85"/>
    </location>
    <ligand>
        <name>L-histidine</name>
        <dbReference type="ChEBI" id="CHEBI:57595"/>
    </ligand>
</feature>
<organism evidence="13 14">
    <name type="scientific">Endobacter medicaginis</name>
    <dbReference type="NCBI Taxonomy" id="1181271"/>
    <lineage>
        <taxon>Bacteria</taxon>
        <taxon>Pseudomonadati</taxon>
        <taxon>Pseudomonadota</taxon>
        <taxon>Alphaproteobacteria</taxon>
        <taxon>Acetobacterales</taxon>
        <taxon>Acetobacteraceae</taxon>
        <taxon>Endobacter</taxon>
    </lineage>
</organism>
<dbReference type="AlphaFoldDB" id="A0A839V067"/>
<dbReference type="InterPro" id="IPR015807">
    <property type="entry name" value="His-tRNA-ligase"/>
</dbReference>
<evidence type="ECO:0000313" key="13">
    <source>
        <dbReference type="EMBL" id="MBB3172939.1"/>
    </source>
</evidence>
<keyword evidence="4 10" id="KW-0436">Ligase</keyword>
<evidence type="ECO:0000259" key="12">
    <source>
        <dbReference type="PROSITE" id="PS50862"/>
    </source>
</evidence>
<dbReference type="GO" id="GO:0005737">
    <property type="term" value="C:cytoplasm"/>
    <property type="evidence" value="ECO:0007669"/>
    <property type="project" value="UniProtKB-SubCell"/>
</dbReference>
<dbReference type="HAMAP" id="MF_00127">
    <property type="entry name" value="His_tRNA_synth"/>
    <property type="match status" value="1"/>
</dbReference>
<dbReference type="Gene3D" id="3.30.930.10">
    <property type="entry name" value="Bira Bifunctional Protein, Domain 2"/>
    <property type="match status" value="1"/>
</dbReference>
<evidence type="ECO:0000256" key="11">
    <source>
        <dbReference type="PIRSR" id="PIRSR001549-1"/>
    </source>
</evidence>
<feature type="binding site" evidence="11">
    <location>
        <position position="259"/>
    </location>
    <ligand>
        <name>L-histidine</name>
        <dbReference type="ChEBI" id="CHEBI:57595"/>
    </ligand>
</feature>
<dbReference type="SUPFAM" id="SSF55681">
    <property type="entry name" value="Class II aaRS and biotin synthetases"/>
    <property type="match status" value="1"/>
</dbReference>
<comment type="catalytic activity">
    <reaction evidence="9 10">
        <text>tRNA(His) + L-histidine + ATP = L-histidyl-tRNA(His) + AMP + diphosphate + H(+)</text>
        <dbReference type="Rhea" id="RHEA:17313"/>
        <dbReference type="Rhea" id="RHEA-COMP:9665"/>
        <dbReference type="Rhea" id="RHEA-COMP:9689"/>
        <dbReference type="ChEBI" id="CHEBI:15378"/>
        <dbReference type="ChEBI" id="CHEBI:30616"/>
        <dbReference type="ChEBI" id="CHEBI:33019"/>
        <dbReference type="ChEBI" id="CHEBI:57595"/>
        <dbReference type="ChEBI" id="CHEBI:78442"/>
        <dbReference type="ChEBI" id="CHEBI:78527"/>
        <dbReference type="ChEBI" id="CHEBI:456215"/>
        <dbReference type="EC" id="6.1.1.21"/>
    </reaction>
</comment>
<protein>
    <recommendedName>
        <fullName evidence="10">Histidine--tRNA ligase</fullName>
        <ecNumber evidence="10">6.1.1.21</ecNumber>
    </recommendedName>
    <alternativeName>
        <fullName evidence="10">Histidyl-tRNA synthetase</fullName>
        <shortName evidence="10">HisRS</shortName>
    </alternativeName>
</protein>
<dbReference type="GO" id="GO:0005524">
    <property type="term" value="F:ATP binding"/>
    <property type="evidence" value="ECO:0007669"/>
    <property type="project" value="UniProtKB-UniRule"/>
</dbReference>
<keyword evidence="5 10" id="KW-0547">Nucleotide-binding</keyword>
<dbReference type="PROSITE" id="PS50862">
    <property type="entry name" value="AA_TRNA_LIGASE_II"/>
    <property type="match status" value="1"/>
</dbReference>
<evidence type="ECO:0000256" key="5">
    <source>
        <dbReference type="ARBA" id="ARBA00022741"/>
    </source>
</evidence>
<feature type="domain" description="Aminoacyl-transfer RNA synthetases class-II family profile" evidence="12">
    <location>
        <begin position="1"/>
        <end position="330"/>
    </location>
</feature>
<dbReference type="Pfam" id="PF03129">
    <property type="entry name" value="HGTP_anticodon"/>
    <property type="match status" value="1"/>
</dbReference>
<sequence length="414" mass="44899">MSDTPQPVRGTRDLIGAEQRGFAHVVDTARRVASTYGFDEWMTPIFEETRVFARSLGETSDVVAKEMYTFADRGGDSLTLRPEGTAAICRALVTNGLTQSLPQRVFYAGPMFRYERPQKGRYRQFHQIGAELIGPPEPLADAEAIALARDILAALGIAGETTLELNTLGDAESRAAWRTALVGYFNDFRDRLSEDSRLRLERNPLRILDSKAPEDRALLADAPLIGASLSDAAQAFWDGLRRGLDRFGVQYVHNPRIVRGLDYYVNTAFEFTTDRLGAQGTVLAGGRYDGLVAQMGGPAVPAIGWAGGIERLAMLAGEPPAIAATVSVIPVGEAAEAAAIGVLQALRGAGLRAEMGYRGNLKRRMERANRIEATHAVIIGEDELERGVARVRDLRGGEQQDLALNSVAAHLAAR</sequence>
<dbReference type="RefSeq" id="WP_183274771.1">
    <property type="nucleotide sequence ID" value="NZ_JACHXV010000002.1"/>
</dbReference>
<keyword evidence="7 10" id="KW-0648">Protein biosynthesis</keyword>
<dbReference type="NCBIfam" id="TIGR00442">
    <property type="entry name" value="hisS"/>
    <property type="match status" value="1"/>
</dbReference>
<comment type="subcellular location">
    <subcellularLocation>
        <location evidence="10">Cytoplasm</location>
    </subcellularLocation>
</comment>
<evidence type="ECO:0000256" key="8">
    <source>
        <dbReference type="ARBA" id="ARBA00023146"/>
    </source>
</evidence>
<evidence type="ECO:0000256" key="1">
    <source>
        <dbReference type="ARBA" id="ARBA00008226"/>
    </source>
</evidence>
<gene>
    <name evidence="10" type="primary">hisS</name>
    <name evidence="13" type="ORF">FHR90_000753</name>
</gene>
<dbReference type="EC" id="6.1.1.21" evidence="10"/>
<feature type="binding site" evidence="11">
    <location>
        <position position="113"/>
    </location>
    <ligand>
        <name>L-histidine</name>
        <dbReference type="ChEBI" id="CHEBI:57595"/>
    </ligand>
</feature>
<dbReference type="InterPro" id="IPR045864">
    <property type="entry name" value="aa-tRNA-synth_II/BPL/LPL"/>
</dbReference>
<dbReference type="InterPro" id="IPR036621">
    <property type="entry name" value="Anticodon-bd_dom_sf"/>
</dbReference>
<dbReference type="Pfam" id="PF13393">
    <property type="entry name" value="tRNA-synt_His"/>
    <property type="match status" value="2"/>
</dbReference>
<feature type="binding site" evidence="11">
    <location>
        <position position="127"/>
    </location>
    <ligand>
        <name>L-histidine</name>
        <dbReference type="ChEBI" id="CHEBI:57595"/>
    </ligand>
</feature>
<keyword evidence="14" id="KW-1185">Reference proteome</keyword>
<accession>A0A839V067</accession>
<dbReference type="InterPro" id="IPR041715">
    <property type="entry name" value="HisRS-like_core"/>
</dbReference>
<keyword evidence="3 10" id="KW-0963">Cytoplasm</keyword>